<dbReference type="RefSeq" id="WP_191158402.1">
    <property type="nucleotide sequence ID" value="NZ_JACXAI010000012.1"/>
</dbReference>
<keyword evidence="3" id="KW-1185">Reference proteome</keyword>
<dbReference type="AlphaFoldDB" id="A0A926NC53"/>
<dbReference type="Proteomes" id="UP000626844">
    <property type="component" value="Unassembled WGS sequence"/>
</dbReference>
<gene>
    <name evidence="2" type="ORF">IC621_11230</name>
</gene>
<protein>
    <submittedName>
        <fullName evidence="2">Uncharacterized protein</fullName>
    </submittedName>
</protein>
<keyword evidence="1" id="KW-0812">Transmembrane</keyword>
<feature type="transmembrane region" description="Helical" evidence="1">
    <location>
        <begin position="6"/>
        <end position="24"/>
    </location>
</feature>
<reference evidence="2" key="1">
    <citation type="submission" date="2020-09" db="EMBL/GenBank/DDBJ databases">
        <title>A novel bacterium of genus Bacillus, isolated from South China Sea.</title>
        <authorList>
            <person name="Huang H."/>
            <person name="Mo K."/>
            <person name="Hu Y."/>
        </authorList>
    </citation>
    <scope>NUCLEOTIDE SEQUENCE</scope>
    <source>
        <strain evidence="2">IB182487</strain>
    </source>
</reference>
<evidence type="ECO:0000256" key="1">
    <source>
        <dbReference type="SAM" id="Phobius"/>
    </source>
</evidence>
<organism evidence="2 3">
    <name type="scientific">Metabacillus arenae</name>
    <dbReference type="NCBI Taxonomy" id="2771434"/>
    <lineage>
        <taxon>Bacteria</taxon>
        <taxon>Bacillati</taxon>
        <taxon>Bacillota</taxon>
        <taxon>Bacilli</taxon>
        <taxon>Bacillales</taxon>
        <taxon>Bacillaceae</taxon>
        <taxon>Metabacillus</taxon>
    </lineage>
</organism>
<proteinExistence type="predicted"/>
<name>A0A926NC53_9BACI</name>
<feature type="transmembrane region" description="Helical" evidence="1">
    <location>
        <begin position="135"/>
        <end position="152"/>
    </location>
</feature>
<sequence>MKKHLIYGDLIFYLALPYLIWRFGQEPLGDYTAMLLTTVPGIFYTIYRFISEKQFNVTGLFILSTMTLGTIIDLMSQSAERMQWNNVYYGVALGLFWLLTILFKKPLAMYFAIDIAYLQGHNRNDSYKLFTIPDLYPSFCWLTALFAIRNFGQAGFKAYLLNTIGIEHYDRILFYMKVYGWTFSVIIFISFLYIANKISKYTDLTIPKS</sequence>
<feature type="transmembrane region" description="Helical" evidence="1">
    <location>
        <begin position="172"/>
        <end position="195"/>
    </location>
</feature>
<dbReference type="EMBL" id="JACXAI010000012">
    <property type="protein sequence ID" value="MBD1380804.1"/>
    <property type="molecule type" value="Genomic_DNA"/>
</dbReference>
<feature type="transmembrane region" description="Helical" evidence="1">
    <location>
        <begin position="87"/>
        <end position="103"/>
    </location>
</feature>
<evidence type="ECO:0000313" key="3">
    <source>
        <dbReference type="Proteomes" id="UP000626844"/>
    </source>
</evidence>
<feature type="transmembrane region" description="Helical" evidence="1">
    <location>
        <begin position="31"/>
        <end position="50"/>
    </location>
</feature>
<keyword evidence="1" id="KW-1133">Transmembrane helix</keyword>
<dbReference type="NCBIfam" id="NF041646">
    <property type="entry name" value="VC0807_fam"/>
    <property type="match status" value="1"/>
</dbReference>
<evidence type="ECO:0000313" key="2">
    <source>
        <dbReference type="EMBL" id="MBD1380804.1"/>
    </source>
</evidence>
<keyword evidence="1" id="KW-0472">Membrane</keyword>
<feature type="transmembrane region" description="Helical" evidence="1">
    <location>
        <begin position="56"/>
        <end position="75"/>
    </location>
</feature>
<accession>A0A926NC53</accession>
<comment type="caution">
    <text evidence="2">The sequence shown here is derived from an EMBL/GenBank/DDBJ whole genome shotgun (WGS) entry which is preliminary data.</text>
</comment>